<dbReference type="Pfam" id="PF04296">
    <property type="entry name" value="YlxR"/>
    <property type="match status" value="1"/>
</dbReference>
<protein>
    <recommendedName>
        <fullName evidence="1">YlxR domain-containing protein</fullName>
    </recommendedName>
</protein>
<feature type="domain" description="YlxR" evidence="1">
    <location>
        <begin position="1"/>
        <end position="70"/>
    </location>
</feature>
<dbReference type="InterPro" id="IPR035931">
    <property type="entry name" value="YlxR-like_sf"/>
</dbReference>
<keyword evidence="3" id="KW-1185">Reference proteome</keyword>
<dbReference type="Gene3D" id="3.30.1230.10">
    <property type="entry name" value="YlxR-like"/>
    <property type="match status" value="1"/>
</dbReference>
<accession>A0ABP7P4Y7</accession>
<proteinExistence type="predicted"/>
<evidence type="ECO:0000259" key="1">
    <source>
        <dbReference type="Pfam" id="PF04296"/>
    </source>
</evidence>
<gene>
    <name evidence="2" type="ORF">GCM10022231_19390</name>
</gene>
<sequence length="99" mass="10829">MCLGCRQRSPWTQLVRVAVDDGPDRSSGDGTPALVIDHRRNLPGRGAWLHPSQSCVTTAVRRQAFGPAFRLRGLKVQLDDFAEIFGEAGHEDSAGSQDR</sequence>
<evidence type="ECO:0000313" key="3">
    <source>
        <dbReference type="Proteomes" id="UP001418444"/>
    </source>
</evidence>
<dbReference type="EMBL" id="BAAAZW010000005">
    <property type="protein sequence ID" value="GAA3959722.1"/>
    <property type="molecule type" value="Genomic_DNA"/>
</dbReference>
<organism evidence="2 3">
    <name type="scientific">Gordonia caeni</name>
    <dbReference type="NCBI Taxonomy" id="1007097"/>
    <lineage>
        <taxon>Bacteria</taxon>
        <taxon>Bacillati</taxon>
        <taxon>Actinomycetota</taxon>
        <taxon>Actinomycetes</taxon>
        <taxon>Mycobacteriales</taxon>
        <taxon>Gordoniaceae</taxon>
        <taxon>Gordonia</taxon>
    </lineage>
</organism>
<comment type="caution">
    <text evidence="2">The sequence shown here is derived from an EMBL/GenBank/DDBJ whole genome shotgun (WGS) entry which is preliminary data.</text>
</comment>
<dbReference type="Proteomes" id="UP001418444">
    <property type="component" value="Unassembled WGS sequence"/>
</dbReference>
<evidence type="ECO:0000313" key="2">
    <source>
        <dbReference type="EMBL" id="GAA3959722.1"/>
    </source>
</evidence>
<dbReference type="SUPFAM" id="SSF64376">
    <property type="entry name" value="YlxR-like"/>
    <property type="match status" value="1"/>
</dbReference>
<dbReference type="PANTHER" id="PTHR34215">
    <property type="entry name" value="BLL0784 PROTEIN"/>
    <property type="match status" value="1"/>
</dbReference>
<dbReference type="InterPro" id="IPR037465">
    <property type="entry name" value="YlxR"/>
</dbReference>
<dbReference type="InterPro" id="IPR007393">
    <property type="entry name" value="YlxR_dom"/>
</dbReference>
<dbReference type="RefSeq" id="WP_344783493.1">
    <property type="nucleotide sequence ID" value="NZ_BAAAZW010000005.1"/>
</dbReference>
<reference evidence="3" key="1">
    <citation type="journal article" date="2019" name="Int. J. Syst. Evol. Microbiol.">
        <title>The Global Catalogue of Microorganisms (GCM) 10K type strain sequencing project: providing services to taxonomists for standard genome sequencing and annotation.</title>
        <authorList>
            <consortium name="The Broad Institute Genomics Platform"/>
            <consortium name="The Broad Institute Genome Sequencing Center for Infectious Disease"/>
            <person name="Wu L."/>
            <person name="Ma J."/>
        </authorList>
    </citation>
    <scope>NUCLEOTIDE SEQUENCE [LARGE SCALE GENOMIC DNA]</scope>
    <source>
        <strain evidence="3">JCM 16923</strain>
    </source>
</reference>
<name>A0ABP7P4Y7_9ACTN</name>
<dbReference type="PANTHER" id="PTHR34215:SF1">
    <property type="entry name" value="YLXR DOMAIN-CONTAINING PROTEIN"/>
    <property type="match status" value="1"/>
</dbReference>